<evidence type="ECO:0000256" key="6">
    <source>
        <dbReference type="ARBA" id="ARBA00022764"/>
    </source>
</evidence>
<comment type="similarity">
    <text evidence="3">Belongs to the AlgF family.</text>
</comment>
<evidence type="ECO:0000256" key="8">
    <source>
        <dbReference type="SAM" id="SignalP"/>
    </source>
</evidence>
<dbReference type="Proteomes" id="UP000244880">
    <property type="component" value="Unassembled WGS sequence"/>
</dbReference>
<keyword evidence="6" id="KW-0574">Periplasm</keyword>
<dbReference type="GO" id="GO:0042121">
    <property type="term" value="P:alginic acid biosynthetic process"/>
    <property type="evidence" value="ECO:0007669"/>
    <property type="project" value="UniProtKB-UniPathway"/>
</dbReference>
<dbReference type="AlphaFoldDB" id="A0A2R8BC56"/>
<feature type="chain" id="PRO_5015307437" description="Alginate biosynthesis protein AlgF" evidence="8">
    <location>
        <begin position="24"/>
        <end position="198"/>
    </location>
</feature>
<name>A0A2R8BC56_9RHOB</name>
<dbReference type="UniPathway" id="UPA00286"/>
<keyword evidence="5 8" id="KW-0732">Signal</keyword>
<evidence type="ECO:0000256" key="7">
    <source>
        <dbReference type="ARBA" id="ARBA00022841"/>
    </source>
</evidence>
<evidence type="ECO:0000256" key="3">
    <source>
        <dbReference type="ARBA" id="ARBA00010033"/>
    </source>
</evidence>
<keyword evidence="7" id="KW-0016">Alginate biosynthesis</keyword>
<protein>
    <recommendedName>
        <fullName evidence="4">Alginate biosynthesis protein AlgF</fullName>
    </recommendedName>
</protein>
<comment type="pathway">
    <text evidence="2">Glycan biosynthesis; alginate biosynthesis.</text>
</comment>
<proteinExistence type="inferred from homology"/>
<keyword evidence="10" id="KW-1185">Reference proteome</keyword>
<dbReference type="InterPro" id="IPR035422">
    <property type="entry name" value="AlgF"/>
</dbReference>
<evidence type="ECO:0000313" key="10">
    <source>
        <dbReference type="Proteomes" id="UP000244880"/>
    </source>
</evidence>
<evidence type="ECO:0000256" key="5">
    <source>
        <dbReference type="ARBA" id="ARBA00022729"/>
    </source>
</evidence>
<evidence type="ECO:0000256" key="1">
    <source>
        <dbReference type="ARBA" id="ARBA00004418"/>
    </source>
</evidence>
<sequence>MTRFPFLSAMCMSICSAGSFASANDTSLYAEALPEDVSFVRFFGYDYQDSAEFAGFTFDLIAEDANKYLPVAAADLDNVEAGSFVSILRDEKGTRIIVPEAPRPRQSKVSLLLVNGSDRPLALRLADGSVPVIETVVPAASALREVNPVAITLGVFAADQDTPIATFDVALRRGQNVSFVADGDGVRMIENQFAPLAK</sequence>
<reference evidence="9 10" key="1">
    <citation type="submission" date="2018-03" db="EMBL/GenBank/DDBJ databases">
        <authorList>
            <person name="Keele B.F."/>
        </authorList>
    </citation>
    <scope>NUCLEOTIDE SEQUENCE [LARGE SCALE GENOMIC DNA]</scope>
    <source>
        <strain evidence="9 10">CECT 8599</strain>
    </source>
</reference>
<accession>A0A2R8BC56</accession>
<evidence type="ECO:0000256" key="4">
    <source>
        <dbReference type="ARBA" id="ARBA00013964"/>
    </source>
</evidence>
<comment type="subcellular location">
    <subcellularLocation>
        <location evidence="1">Periplasm</location>
    </subcellularLocation>
</comment>
<gene>
    <name evidence="9" type="ORF">ASD8599_01349</name>
</gene>
<feature type="signal peptide" evidence="8">
    <location>
        <begin position="1"/>
        <end position="23"/>
    </location>
</feature>
<dbReference type="EMBL" id="OMOR01000001">
    <property type="protein sequence ID" value="SPH20610.1"/>
    <property type="molecule type" value="Genomic_DNA"/>
</dbReference>
<dbReference type="Pfam" id="PF11182">
    <property type="entry name" value="AlgF"/>
    <property type="match status" value="1"/>
</dbReference>
<evidence type="ECO:0000313" key="9">
    <source>
        <dbReference type="EMBL" id="SPH20610.1"/>
    </source>
</evidence>
<organism evidence="9 10">
    <name type="scientific">Ascidiaceihabitans donghaensis</name>
    <dbReference type="NCBI Taxonomy" id="1510460"/>
    <lineage>
        <taxon>Bacteria</taxon>
        <taxon>Pseudomonadati</taxon>
        <taxon>Pseudomonadota</taxon>
        <taxon>Alphaproteobacteria</taxon>
        <taxon>Rhodobacterales</taxon>
        <taxon>Paracoccaceae</taxon>
        <taxon>Ascidiaceihabitans</taxon>
    </lineage>
</organism>
<dbReference type="RefSeq" id="WP_108827803.1">
    <property type="nucleotide sequence ID" value="NZ_OMOR01000001.1"/>
</dbReference>
<evidence type="ECO:0000256" key="2">
    <source>
        <dbReference type="ARBA" id="ARBA00005182"/>
    </source>
</evidence>
<dbReference type="OrthoDB" id="7872201at2"/>
<dbReference type="GO" id="GO:0042597">
    <property type="term" value="C:periplasmic space"/>
    <property type="evidence" value="ECO:0007669"/>
    <property type="project" value="UniProtKB-SubCell"/>
</dbReference>